<dbReference type="PATRIC" id="fig|1461584.3.peg.224"/>
<organism evidence="10">
    <name type="scientific">Arthrobacter saudimassiliensis</name>
    <dbReference type="NCBI Taxonomy" id="1461584"/>
    <lineage>
        <taxon>Bacteria</taxon>
        <taxon>Bacillati</taxon>
        <taxon>Actinomycetota</taxon>
        <taxon>Actinomycetes</taxon>
        <taxon>Micrococcales</taxon>
        <taxon>Micrococcaceae</taxon>
        <taxon>Arthrobacter</taxon>
    </lineage>
</organism>
<keyword evidence="5 10" id="KW-0418">Kinase</keyword>
<dbReference type="CDD" id="cd14014">
    <property type="entry name" value="STKc_PknB_like"/>
    <property type="match status" value="1"/>
</dbReference>
<dbReference type="AlphaFoldDB" id="A0A078MHT8"/>
<reference evidence="10" key="1">
    <citation type="submission" date="2014-07" db="EMBL/GenBank/DDBJ databases">
        <authorList>
            <person name="Urmite Genomes Urmite Genomes"/>
        </authorList>
    </citation>
    <scope>NUCLEOTIDE SEQUENCE</scope>
    <source>
        <strain evidence="10">11W110_air</strain>
    </source>
</reference>
<dbReference type="PROSITE" id="PS50011">
    <property type="entry name" value="PROTEIN_KINASE_DOM"/>
    <property type="match status" value="1"/>
</dbReference>
<comment type="catalytic activity">
    <reaction evidence="7">
        <text>L-threonyl-[protein] + ATP = O-phospho-L-threonyl-[protein] + ADP + H(+)</text>
        <dbReference type="Rhea" id="RHEA:46608"/>
        <dbReference type="Rhea" id="RHEA-COMP:11060"/>
        <dbReference type="Rhea" id="RHEA-COMP:11605"/>
        <dbReference type="ChEBI" id="CHEBI:15378"/>
        <dbReference type="ChEBI" id="CHEBI:30013"/>
        <dbReference type="ChEBI" id="CHEBI:30616"/>
        <dbReference type="ChEBI" id="CHEBI:61977"/>
        <dbReference type="ChEBI" id="CHEBI:456216"/>
        <dbReference type="EC" id="2.7.11.1"/>
    </reaction>
</comment>
<comment type="catalytic activity">
    <reaction evidence="8">
        <text>L-seryl-[protein] + ATP = O-phospho-L-seryl-[protein] + ADP + H(+)</text>
        <dbReference type="Rhea" id="RHEA:17989"/>
        <dbReference type="Rhea" id="RHEA-COMP:9863"/>
        <dbReference type="Rhea" id="RHEA-COMP:11604"/>
        <dbReference type="ChEBI" id="CHEBI:15378"/>
        <dbReference type="ChEBI" id="CHEBI:29999"/>
        <dbReference type="ChEBI" id="CHEBI:30616"/>
        <dbReference type="ChEBI" id="CHEBI:83421"/>
        <dbReference type="ChEBI" id="CHEBI:456216"/>
        <dbReference type="EC" id="2.7.11.1"/>
    </reaction>
</comment>
<evidence type="ECO:0000256" key="4">
    <source>
        <dbReference type="ARBA" id="ARBA00022741"/>
    </source>
</evidence>
<evidence type="ECO:0000256" key="1">
    <source>
        <dbReference type="ARBA" id="ARBA00012513"/>
    </source>
</evidence>
<dbReference type="SUPFAM" id="SSF56112">
    <property type="entry name" value="Protein kinase-like (PK-like)"/>
    <property type="match status" value="1"/>
</dbReference>
<dbReference type="InterPro" id="IPR000719">
    <property type="entry name" value="Prot_kinase_dom"/>
</dbReference>
<keyword evidence="3" id="KW-0808">Transferase</keyword>
<evidence type="ECO:0000256" key="5">
    <source>
        <dbReference type="ARBA" id="ARBA00022777"/>
    </source>
</evidence>
<feature type="domain" description="Protein kinase" evidence="9">
    <location>
        <begin position="1"/>
        <end position="217"/>
    </location>
</feature>
<evidence type="ECO:0000259" key="9">
    <source>
        <dbReference type="PROSITE" id="PS50011"/>
    </source>
</evidence>
<dbReference type="GO" id="GO:0005524">
    <property type="term" value="F:ATP binding"/>
    <property type="evidence" value="ECO:0007669"/>
    <property type="project" value="UniProtKB-KW"/>
</dbReference>
<gene>
    <name evidence="10" type="primary">prkC_1</name>
    <name evidence="10" type="ORF">BN1051_00227</name>
</gene>
<dbReference type="SMART" id="SM00220">
    <property type="entry name" value="S_TKc"/>
    <property type="match status" value="1"/>
</dbReference>
<dbReference type="PROSITE" id="PS00108">
    <property type="entry name" value="PROTEIN_KINASE_ST"/>
    <property type="match status" value="1"/>
</dbReference>
<keyword evidence="4" id="KW-0547">Nucleotide-binding</keyword>
<dbReference type="PANTHER" id="PTHR43671:SF98">
    <property type="entry name" value="SERINE_THREONINE-PROTEIN KINASE NEK11"/>
    <property type="match status" value="1"/>
</dbReference>
<evidence type="ECO:0000256" key="2">
    <source>
        <dbReference type="ARBA" id="ARBA00022527"/>
    </source>
</evidence>
<dbReference type="Gene3D" id="1.10.510.10">
    <property type="entry name" value="Transferase(Phosphotransferase) domain 1"/>
    <property type="match status" value="1"/>
</dbReference>
<accession>A0A078MHT8</accession>
<keyword evidence="6" id="KW-0067">ATP-binding</keyword>
<dbReference type="PANTHER" id="PTHR43671">
    <property type="entry name" value="SERINE/THREONINE-PROTEIN KINASE NEK"/>
    <property type="match status" value="1"/>
</dbReference>
<dbReference type="Pfam" id="PF00069">
    <property type="entry name" value="Pkinase"/>
    <property type="match status" value="1"/>
</dbReference>
<sequence length="298" mass="32043">MAGLAGEYILPVRNASHVVGVPYIVTEVAECGSVATRIKPGVGVPVEQAIRWGRHACRGVARLHDLRLVHNDLKPDNLFLNARLDALVGDFGLAAMMDAEGKAAFGGTPLTMAPEVAAVGTEDRSTWASASPASMRSDIYSLGATLFWMLAGEPPYSPEGGPLATMMAVATTDPRNLKILAPHVPAGLLRIVRKAMHRDPAQRYTSAAEMDAALGRFSFSSRIWNRFTPHSGHLMCFEGIRGNSRISVCAAVVDTTGVESFEIQVRHVISGRRAQQPWARCSRQAVASEVRKAIESSS</sequence>
<evidence type="ECO:0000256" key="3">
    <source>
        <dbReference type="ARBA" id="ARBA00022679"/>
    </source>
</evidence>
<dbReference type="InterPro" id="IPR050660">
    <property type="entry name" value="NEK_Ser/Thr_kinase"/>
</dbReference>
<evidence type="ECO:0000313" key="10">
    <source>
        <dbReference type="EMBL" id="CEA06923.1"/>
    </source>
</evidence>
<dbReference type="EMBL" id="LN483070">
    <property type="protein sequence ID" value="CEA06923.1"/>
    <property type="molecule type" value="Genomic_DNA"/>
</dbReference>
<dbReference type="InterPro" id="IPR008271">
    <property type="entry name" value="Ser/Thr_kinase_AS"/>
</dbReference>
<proteinExistence type="predicted"/>
<evidence type="ECO:0000256" key="6">
    <source>
        <dbReference type="ARBA" id="ARBA00022840"/>
    </source>
</evidence>
<name>A0A078MHT8_9MICC</name>
<evidence type="ECO:0000256" key="8">
    <source>
        <dbReference type="ARBA" id="ARBA00048679"/>
    </source>
</evidence>
<keyword evidence="2" id="KW-0723">Serine/threonine-protein kinase</keyword>
<dbReference type="GO" id="GO:0004674">
    <property type="term" value="F:protein serine/threonine kinase activity"/>
    <property type="evidence" value="ECO:0007669"/>
    <property type="project" value="UniProtKB-KW"/>
</dbReference>
<dbReference type="InterPro" id="IPR011009">
    <property type="entry name" value="Kinase-like_dom_sf"/>
</dbReference>
<protein>
    <recommendedName>
        <fullName evidence="1">non-specific serine/threonine protein kinase</fullName>
        <ecNumber evidence="1">2.7.11.1</ecNumber>
    </recommendedName>
</protein>
<evidence type="ECO:0000256" key="7">
    <source>
        <dbReference type="ARBA" id="ARBA00047899"/>
    </source>
</evidence>
<dbReference type="EC" id="2.7.11.1" evidence="1"/>